<dbReference type="Pfam" id="PF13237">
    <property type="entry name" value="Fer4_10"/>
    <property type="match status" value="1"/>
</dbReference>
<dbReference type="GO" id="GO:0016491">
    <property type="term" value="F:oxidoreductase activity"/>
    <property type="evidence" value="ECO:0007669"/>
    <property type="project" value="InterPro"/>
</dbReference>
<dbReference type="PANTHER" id="PTHR43312">
    <property type="entry name" value="D-THREO-ALDOSE 1-DEHYDROGENASE"/>
    <property type="match status" value="1"/>
</dbReference>
<dbReference type="Pfam" id="PF00248">
    <property type="entry name" value="Aldo_ket_red"/>
    <property type="match status" value="1"/>
</dbReference>
<dbReference type="STRING" id="555079.Toce_0514"/>
<dbReference type="GO" id="GO:0051536">
    <property type="term" value="F:iron-sulfur cluster binding"/>
    <property type="evidence" value="ECO:0007669"/>
    <property type="project" value="UniProtKB-KW"/>
</dbReference>
<feature type="domain" description="4Fe-4S ferredoxin-type" evidence="4">
    <location>
        <begin position="260"/>
        <end position="289"/>
    </location>
</feature>
<accession>D9S1L3</accession>
<keyword evidence="6" id="KW-1185">Reference proteome</keyword>
<evidence type="ECO:0000259" key="4">
    <source>
        <dbReference type="PROSITE" id="PS51379"/>
    </source>
</evidence>
<dbReference type="InterPro" id="IPR053135">
    <property type="entry name" value="AKR2_Oxidoreductase"/>
</dbReference>
<dbReference type="RefSeq" id="WP_013275339.1">
    <property type="nucleotide sequence ID" value="NC_014377.1"/>
</dbReference>
<dbReference type="InterPro" id="IPR017900">
    <property type="entry name" value="4Fe4S_Fe_S_CS"/>
</dbReference>
<keyword evidence="3" id="KW-0411">Iron-sulfur</keyword>
<evidence type="ECO:0000313" key="6">
    <source>
        <dbReference type="Proteomes" id="UP000000272"/>
    </source>
</evidence>
<dbReference type="InterPro" id="IPR036812">
    <property type="entry name" value="NAD(P)_OxRdtase_dom_sf"/>
</dbReference>
<evidence type="ECO:0000256" key="2">
    <source>
        <dbReference type="ARBA" id="ARBA00023004"/>
    </source>
</evidence>
<dbReference type="KEGG" id="toc:Toce_0514"/>
<dbReference type="CDD" id="cd19100">
    <property type="entry name" value="AKR_unchar"/>
    <property type="match status" value="1"/>
</dbReference>
<dbReference type="Proteomes" id="UP000000272">
    <property type="component" value="Chromosome"/>
</dbReference>
<sequence length="318" mass="35234">MKKNVLGMTGIEVTELCFGALPMGPLQKNLDLDSCVEVTAYALKKGINFIDTAQMYKTYEPIREAIKLTGINPVISTKSTASTYSDMEKAIDEALRALDRNYIDIFFMHAARVGEDVFDVRKEALKCLLDYKSKGYIKAVGISTHNVKVVELASQRDDIDVVFPIINYKGVGILGGSVEDMKKAIEVSSSRGKGVLLMKVLGGGVLLNEYKKSMDFARNLKGYHSIAVGMVSKEEVDFNVNYFNGIYDEEKSPVLGKNQKNFIVVDSLCKGCKTCLSACPNYAMEFAEERNKAYINREKCLTCGYCTASCPEFAIRVI</sequence>
<dbReference type="Gene3D" id="3.20.20.100">
    <property type="entry name" value="NADP-dependent oxidoreductase domain"/>
    <property type="match status" value="1"/>
</dbReference>
<keyword evidence="1" id="KW-0479">Metal-binding</keyword>
<dbReference type="InterPro" id="IPR023210">
    <property type="entry name" value="NADP_OxRdtase_dom"/>
</dbReference>
<dbReference type="PRINTS" id="PR00069">
    <property type="entry name" value="ALDKETRDTASE"/>
</dbReference>
<reference evidence="5 6" key="1">
    <citation type="journal article" date="2010" name="Stand. Genomic Sci.">
        <title>Complete genome sequence of Thermosediminibacter oceani type strain (JW/IW-1228P).</title>
        <authorList>
            <person name="Pitluck S."/>
            <person name="Yasawong M."/>
            <person name="Munk C."/>
            <person name="Nolan M."/>
            <person name="Lapidus A."/>
            <person name="Lucas S."/>
            <person name="Glavina Del Rio T."/>
            <person name="Tice H."/>
            <person name="Cheng J.F."/>
            <person name="Bruce D."/>
            <person name="Detter C."/>
            <person name="Tapia R."/>
            <person name="Han C."/>
            <person name="Goodwin L."/>
            <person name="Liolios K."/>
            <person name="Ivanova N."/>
            <person name="Mavromatis K."/>
            <person name="Mikhailova N."/>
            <person name="Pati A."/>
            <person name="Chen A."/>
            <person name="Palaniappan K."/>
            <person name="Land M."/>
            <person name="Hauser L."/>
            <person name="Chang Y.J."/>
            <person name="Jeffries C.D."/>
            <person name="Rohde M."/>
            <person name="Spring S."/>
            <person name="Sikorski J."/>
            <person name="Goker M."/>
            <person name="Woyke T."/>
            <person name="Bristow J."/>
            <person name="Eisen J.A."/>
            <person name="Markowitz V."/>
            <person name="Hugenholtz P."/>
            <person name="Kyrpides N.C."/>
            <person name="Klenk H.P."/>
        </authorList>
    </citation>
    <scope>NUCLEOTIDE SEQUENCE [LARGE SCALE GENOMIC DNA]</scope>
    <source>
        <strain evidence="6">ATCC BAA-1034 / DSM 16646 / JW/IW-1228P</strain>
    </source>
</reference>
<organism evidence="5 6">
    <name type="scientific">Thermosediminibacter oceani (strain ATCC BAA-1034 / DSM 16646 / JW/IW-1228P)</name>
    <dbReference type="NCBI Taxonomy" id="555079"/>
    <lineage>
        <taxon>Bacteria</taxon>
        <taxon>Bacillati</taxon>
        <taxon>Bacillota</taxon>
        <taxon>Clostridia</taxon>
        <taxon>Thermosediminibacterales</taxon>
        <taxon>Thermosediminibacteraceae</taxon>
        <taxon>Thermosediminibacter</taxon>
    </lineage>
</organism>
<evidence type="ECO:0000313" key="5">
    <source>
        <dbReference type="EMBL" id="ADL07290.1"/>
    </source>
</evidence>
<dbReference type="EMBL" id="CP002131">
    <property type="protein sequence ID" value="ADL07290.1"/>
    <property type="molecule type" value="Genomic_DNA"/>
</dbReference>
<dbReference type="PANTHER" id="PTHR43312:SF1">
    <property type="entry name" value="NADP-DEPENDENT OXIDOREDUCTASE DOMAIN-CONTAINING PROTEIN"/>
    <property type="match status" value="1"/>
</dbReference>
<dbReference type="SUPFAM" id="SSF51430">
    <property type="entry name" value="NAD(P)-linked oxidoreductase"/>
    <property type="match status" value="1"/>
</dbReference>
<proteinExistence type="predicted"/>
<dbReference type="InterPro" id="IPR017896">
    <property type="entry name" value="4Fe4S_Fe-S-bd"/>
</dbReference>
<dbReference type="GO" id="GO:0046872">
    <property type="term" value="F:metal ion binding"/>
    <property type="evidence" value="ECO:0007669"/>
    <property type="project" value="UniProtKB-KW"/>
</dbReference>
<protein>
    <submittedName>
        <fullName evidence="5">Aldo/keto reductase</fullName>
    </submittedName>
</protein>
<evidence type="ECO:0000256" key="3">
    <source>
        <dbReference type="ARBA" id="ARBA00023014"/>
    </source>
</evidence>
<evidence type="ECO:0000256" key="1">
    <source>
        <dbReference type="ARBA" id="ARBA00022723"/>
    </source>
</evidence>
<dbReference type="AlphaFoldDB" id="D9S1L3"/>
<name>D9S1L3_THEOJ</name>
<dbReference type="OrthoDB" id="9773828at2"/>
<dbReference type="InterPro" id="IPR020471">
    <property type="entry name" value="AKR"/>
</dbReference>
<feature type="domain" description="4Fe-4S ferredoxin-type" evidence="4">
    <location>
        <begin position="291"/>
        <end position="318"/>
    </location>
</feature>
<dbReference type="HOGENOM" id="CLU_023205_3_1_9"/>
<dbReference type="eggNOG" id="COG1453">
    <property type="taxonomic scope" value="Bacteria"/>
</dbReference>
<dbReference type="Gene3D" id="3.30.70.20">
    <property type="match status" value="1"/>
</dbReference>
<gene>
    <name evidence="5" type="ordered locus">Toce_0514</name>
</gene>
<keyword evidence="2" id="KW-0408">Iron</keyword>
<dbReference type="SUPFAM" id="SSF54862">
    <property type="entry name" value="4Fe-4S ferredoxins"/>
    <property type="match status" value="1"/>
</dbReference>
<dbReference type="PROSITE" id="PS51379">
    <property type="entry name" value="4FE4S_FER_2"/>
    <property type="match status" value="2"/>
</dbReference>
<dbReference type="PROSITE" id="PS00198">
    <property type="entry name" value="4FE4S_FER_1"/>
    <property type="match status" value="2"/>
</dbReference>